<feature type="domain" description="CUB" evidence="9">
    <location>
        <begin position="436"/>
        <end position="547"/>
    </location>
</feature>
<keyword evidence="4 7" id="KW-0720">Serine protease</keyword>
<dbReference type="InterPro" id="IPR035914">
    <property type="entry name" value="Sperma_CUB_dom_sf"/>
</dbReference>
<dbReference type="Pfam" id="PF00431">
    <property type="entry name" value="CUB"/>
    <property type="match status" value="2"/>
</dbReference>
<evidence type="ECO:0000256" key="2">
    <source>
        <dbReference type="ARBA" id="ARBA00022737"/>
    </source>
</evidence>
<comment type="caution">
    <text evidence="6">Lacks conserved residue(s) required for the propagation of feature annotation.</text>
</comment>
<dbReference type="SUPFAM" id="SSF49854">
    <property type="entry name" value="Spermadhesin, CUB domain"/>
    <property type="match status" value="2"/>
</dbReference>
<evidence type="ECO:0000313" key="12">
    <source>
        <dbReference type="Proteomes" id="UP001557470"/>
    </source>
</evidence>
<gene>
    <name evidence="11" type="ORF">UPYG_G00268460</name>
</gene>
<dbReference type="FunFam" id="2.60.120.290:FF:000005">
    <property type="entry name" value="Procollagen C-endopeptidase enhancer 1"/>
    <property type="match status" value="1"/>
</dbReference>
<keyword evidence="5" id="KW-1015">Disulfide bond</keyword>
<dbReference type="PANTHER" id="PTHR24252">
    <property type="entry name" value="ACROSIN-RELATED"/>
    <property type="match status" value="1"/>
</dbReference>
<dbReference type="InterPro" id="IPR001314">
    <property type="entry name" value="Peptidase_S1A"/>
</dbReference>
<dbReference type="GO" id="GO:0008236">
    <property type="term" value="F:serine-type peptidase activity"/>
    <property type="evidence" value="ECO:0007669"/>
    <property type="project" value="UniProtKB-KW"/>
</dbReference>
<dbReference type="PANTHER" id="PTHR24252:SF7">
    <property type="entry name" value="HYALIN"/>
    <property type="match status" value="1"/>
</dbReference>
<feature type="signal peptide" evidence="8">
    <location>
        <begin position="1"/>
        <end position="24"/>
    </location>
</feature>
<dbReference type="AlphaFoldDB" id="A0ABD0WAF0"/>
<dbReference type="GO" id="GO:0009566">
    <property type="term" value="P:fertilization"/>
    <property type="evidence" value="ECO:0007669"/>
    <property type="project" value="UniProtKB-ARBA"/>
</dbReference>
<accession>A0ABD0WAF0</accession>
<keyword evidence="1 7" id="KW-0645">Protease</keyword>
<dbReference type="InterPro" id="IPR033116">
    <property type="entry name" value="TRYPSIN_SER"/>
</dbReference>
<feature type="domain" description="Peptidase S1" evidence="10">
    <location>
        <begin position="593"/>
        <end position="820"/>
    </location>
</feature>
<dbReference type="Pfam" id="PF00089">
    <property type="entry name" value="Trypsin"/>
    <property type="match status" value="2"/>
</dbReference>
<evidence type="ECO:0000256" key="3">
    <source>
        <dbReference type="ARBA" id="ARBA00022801"/>
    </source>
</evidence>
<dbReference type="PROSITE" id="PS00135">
    <property type="entry name" value="TRYPSIN_SER"/>
    <property type="match status" value="1"/>
</dbReference>
<proteinExistence type="predicted"/>
<feature type="domain" description="CUB" evidence="9">
    <location>
        <begin position="313"/>
        <end position="426"/>
    </location>
</feature>
<dbReference type="FunFam" id="2.60.120.290:FF:000013">
    <property type="entry name" value="Membrane frizzled-related protein"/>
    <property type="match status" value="1"/>
</dbReference>
<dbReference type="Proteomes" id="UP001557470">
    <property type="component" value="Unassembled WGS sequence"/>
</dbReference>
<evidence type="ECO:0000259" key="10">
    <source>
        <dbReference type="PROSITE" id="PS50240"/>
    </source>
</evidence>
<dbReference type="SUPFAM" id="SSF50494">
    <property type="entry name" value="Trypsin-like serine proteases"/>
    <property type="match status" value="2"/>
</dbReference>
<dbReference type="InterPro" id="IPR018114">
    <property type="entry name" value="TRYPSIN_HIS"/>
</dbReference>
<dbReference type="PRINTS" id="PR00722">
    <property type="entry name" value="CHYMOTRYPSIN"/>
</dbReference>
<keyword evidence="2" id="KW-0677">Repeat</keyword>
<evidence type="ECO:0000259" key="9">
    <source>
        <dbReference type="PROSITE" id="PS01180"/>
    </source>
</evidence>
<keyword evidence="8" id="KW-0732">Signal</keyword>
<dbReference type="PROSITE" id="PS50240">
    <property type="entry name" value="TRYPSIN_DOM"/>
    <property type="match status" value="2"/>
</dbReference>
<dbReference type="InterPro" id="IPR001254">
    <property type="entry name" value="Trypsin_dom"/>
</dbReference>
<feature type="chain" id="PRO_5044842767" description="Ovochymase-2" evidence="8">
    <location>
        <begin position="25"/>
        <end position="838"/>
    </location>
</feature>
<keyword evidence="3 7" id="KW-0378">Hydrolase</keyword>
<dbReference type="InterPro" id="IPR000859">
    <property type="entry name" value="CUB_dom"/>
</dbReference>
<dbReference type="SMART" id="SM00042">
    <property type="entry name" value="CUB"/>
    <property type="match status" value="2"/>
</dbReference>
<evidence type="ECO:0008006" key="13">
    <source>
        <dbReference type="Google" id="ProtNLM"/>
    </source>
</evidence>
<evidence type="ECO:0000256" key="1">
    <source>
        <dbReference type="ARBA" id="ARBA00022670"/>
    </source>
</evidence>
<sequence>MGGSWVKTTCVLLYLSYCFNTGISNDLLDQKCGFLQARNLIDRSLRVVGGLEAKYGSHPWMVSLKSRGYHHCGGAILTDRWILTAAHCFSRVSKDFLRNFHAVIGDYDQRVPDEEEQTFTVKTIQIHEKFQHTSPMSYDIALLEINGHIRFGSRVQPICLPLTSDIFPPGTSCLVSGWGRTKERGHLPAVLREVDLELVEHAKCKYILKTLRPTETALTVLCAGPERGGKDACQGDSGGPLICPRVDGHWAVVGVTSWGKGCGRSWIVNKSRSPAQRGSPGVFTDVKILLPWIKTKLREADASLQQRSMSTLCSVRDGSVSGSEGVLRNPSFPGSLYPNNEICSWSIDVPAGKIILLEFLEFDVEKDSFCHSDRLTVCVGEERPVGSFCGSMPPPPLLIHSHRASLHFVTDVSVTGNGFVARFRAVEGHFVPAFGCATVALVKEKEIHSLNYPHAYSNGSVCLWVIYAPEGHVVKLDFNDFDLEQSEQCQYDSLTVLGDVDAKEEIALLCGKTEPPPVLSYDNVMVLRFRSDSTLAFRGFHATVSFISKMDLKVKDLLDLDVQSDHVDYRHALSALWGMPHVCVAPIPSEFLEVEGASQTSWPWDVHISLDTENICSGAIIQPGWVLTAAHCFLGLKEQSLSSMLVEMGNLKNPRWGVTRMVVHPQYDSSSLDYDLALLQLDYPQLHRELAHPICLPCLGQAFPASRVCVLSLWQSQTGGTWNSTAKTLEVPLLSQADCERYYAGILNLTTRMLCAGLPQLNGQETCTGKTGGALVCQTEDSGYVILGVNSRREDCGKFQRPGVYTSIPMLRNWIQGQIYGDVESLFPITRLHSANEC</sequence>
<evidence type="ECO:0000256" key="6">
    <source>
        <dbReference type="PROSITE-ProRule" id="PRU00059"/>
    </source>
</evidence>
<name>A0ABD0WAF0_UMBPY</name>
<keyword evidence="12" id="KW-1185">Reference proteome</keyword>
<dbReference type="GO" id="GO:0006508">
    <property type="term" value="P:proteolysis"/>
    <property type="evidence" value="ECO:0007669"/>
    <property type="project" value="UniProtKB-KW"/>
</dbReference>
<dbReference type="FunFam" id="2.40.10.10:FF:000003">
    <property type="entry name" value="Transmembrane serine protease 3"/>
    <property type="match status" value="1"/>
</dbReference>
<evidence type="ECO:0000256" key="4">
    <source>
        <dbReference type="ARBA" id="ARBA00022825"/>
    </source>
</evidence>
<evidence type="ECO:0000256" key="7">
    <source>
        <dbReference type="RuleBase" id="RU363034"/>
    </source>
</evidence>
<protein>
    <recommendedName>
        <fullName evidence="13">Ovochymase-2</fullName>
    </recommendedName>
</protein>
<evidence type="ECO:0000313" key="11">
    <source>
        <dbReference type="EMBL" id="KAL0968559.1"/>
    </source>
</evidence>
<feature type="domain" description="Peptidase S1" evidence="10">
    <location>
        <begin position="47"/>
        <end position="298"/>
    </location>
</feature>
<dbReference type="SMART" id="SM00020">
    <property type="entry name" value="Tryp_SPc"/>
    <property type="match status" value="2"/>
</dbReference>
<dbReference type="PROSITE" id="PS01180">
    <property type="entry name" value="CUB"/>
    <property type="match status" value="2"/>
</dbReference>
<dbReference type="PROSITE" id="PS00134">
    <property type="entry name" value="TRYPSIN_HIS"/>
    <property type="match status" value="2"/>
</dbReference>
<dbReference type="Gene3D" id="2.40.10.10">
    <property type="entry name" value="Trypsin-like serine proteases"/>
    <property type="match status" value="2"/>
</dbReference>
<dbReference type="CDD" id="cd00190">
    <property type="entry name" value="Tryp_SPc"/>
    <property type="match status" value="2"/>
</dbReference>
<organism evidence="11 12">
    <name type="scientific">Umbra pygmaea</name>
    <name type="common">Eastern mudminnow</name>
    <dbReference type="NCBI Taxonomy" id="75934"/>
    <lineage>
        <taxon>Eukaryota</taxon>
        <taxon>Metazoa</taxon>
        <taxon>Chordata</taxon>
        <taxon>Craniata</taxon>
        <taxon>Vertebrata</taxon>
        <taxon>Euteleostomi</taxon>
        <taxon>Actinopterygii</taxon>
        <taxon>Neopterygii</taxon>
        <taxon>Teleostei</taxon>
        <taxon>Protacanthopterygii</taxon>
        <taxon>Esociformes</taxon>
        <taxon>Umbridae</taxon>
        <taxon>Umbra</taxon>
    </lineage>
</organism>
<dbReference type="EMBL" id="JAGEUA010000008">
    <property type="protein sequence ID" value="KAL0968559.1"/>
    <property type="molecule type" value="Genomic_DNA"/>
</dbReference>
<comment type="caution">
    <text evidence="11">The sequence shown here is derived from an EMBL/GenBank/DDBJ whole genome shotgun (WGS) entry which is preliminary data.</text>
</comment>
<evidence type="ECO:0000256" key="5">
    <source>
        <dbReference type="ARBA" id="ARBA00023157"/>
    </source>
</evidence>
<evidence type="ECO:0000256" key="8">
    <source>
        <dbReference type="SAM" id="SignalP"/>
    </source>
</evidence>
<dbReference type="Gene3D" id="2.60.120.290">
    <property type="entry name" value="Spermadhesin, CUB domain"/>
    <property type="match status" value="2"/>
</dbReference>
<reference evidence="11 12" key="1">
    <citation type="submission" date="2024-06" db="EMBL/GenBank/DDBJ databases">
        <authorList>
            <person name="Pan Q."/>
            <person name="Wen M."/>
            <person name="Jouanno E."/>
            <person name="Zahm M."/>
            <person name="Klopp C."/>
            <person name="Cabau C."/>
            <person name="Louis A."/>
            <person name="Berthelot C."/>
            <person name="Parey E."/>
            <person name="Roest Crollius H."/>
            <person name="Montfort J."/>
            <person name="Robinson-Rechavi M."/>
            <person name="Bouchez O."/>
            <person name="Lampietro C."/>
            <person name="Lopez Roques C."/>
            <person name="Donnadieu C."/>
            <person name="Postlethwait J."/>
            <person name="Bobe J."/>
            <person name="Verreycken H."/>
            <person name="Guiguen Y."/>
        </authorList>
    </citation>
    <scope>NUCLEOTIDE SEQUENCE [LARGE SCALE GENOMIC DNA]</scope>
    <source>
        <strain evidence="11">Up_M1</strain>
        <tissue evidence="11">Testis</tissue>
    </source>
</reference>
<dbReference type="InterPro" id="IPR043504">
    <property type="entry name" value="Peptidase_S1_PA_chymotrypsin"/>
</dbReference>
<dbReference type="FunFam" id="2.40.10.10:FF:000068">
    <property type="entry name" value="transmembrane protease serine 2"/>
    <property type="match status" value="1"/>
</dbReference>
<dbReference type="InterPro" id="IPR009003">
    <property type="entry name" value="Peptidase_S1_PA"/>
</dbReference>
<dbReference type="CDD" id="cd00041">
    <property type="entry name" value="CUB"/>
    <property type="match status" value="2"/>
</dbReference>